<evidence type="ECO:0000256" key="2">
    <source>
        <dbReference type="ARBA" id="ARBA00004651"/>
    </source>
</evidence>
<keyword evidence="10" id="KW-0564">Palmitate</keyword>
<dbReference type="GO" id="GO:0070273">
    <property type="term" value="F:phosphatidylinositol-4-phosphate binding"/>
    <property type="evidence" value="ECO:0007669"/>
    <property type="project" value="TreeGrafter"/>
</dbReference>
<dbReference type="AlphaFoldDB" id="A0A673UP13"/>
<dbReference type="InterPro" id="IPR040460">
    <property type="entry name" value="Gasdermin_pore"/>
</dbReference>
<reference evidence="14 15" key="1">
    <citation type="submission" date="2019-05" db="EMBL/GenBank/DDBJ databases">
        <title>A Chromosome-scale Meerkat (S. suricatta) Genome Assembly.</title>
        <authorList>
            <person name="Dudchenko O."/>
            <person name="Lieberman Aiden E."/>
            <person name="Tung J."/>
            <person name="Barreiro L.B."/>
            <person name="Clutton-Brock T.H."/>
        </authorList>
    </citation>
    <scope>NUCLEOTIDE SEQUENCE [LARGE SCALE GENOMIC DNA]</scope>
</reference>
<dbReference type="InterPro" id="IPR007677">
    <property type="entry name" value="Gasdermin"/>
</dbReference>
<evidence type="ECO:0000256" key="4">
    <source>
        <dbReference type="ARBA" id="ARBA00022452"/>
    </source>
</evidence>
<keyword evidence="5" id="KW-1003">Cell membrane</keyword>
<dbReference type="Pfam" id="PF17708">
    <property type="entry name" value="Gasdermin_C"/>
    <property type="match status" value="2"/>
</dbReference>
<evidence type="ECO:0000313" key="14">
    <source>
        <dbReference type="Ensembl" id="ENSSSUP00005023181.1"/>
    </source>
</evidence>
<evidence type="ECO:0000256" key="3">
    <source>
        <dbReference type="ARBA" id="ARBA00009279"/>
    </source>
</evidence>
<dbReference type="GO" id="GO:0005546">
    <property type="term" value="F:phosphatidylinositol-4,5-bisphosphate binding"/>
    <property type="evidence" value="ECO:0007669"/>
    <property type="project" value="TreeGrafter"/>
</dbReference>
<reference evidence="14" key="3">
    <citation type="submission" date="2025-09" db="UniProtKB">
        <authorList>
            <consortium name="Ensembl"/>
        </authorList>
    </citation>
    <scope>IDENTIFICATION</scope>
</reference>
<name>A0A673UP13_SURSU</name>
<feature type="domain" description="Gasdermin PUB" evidence="13">
    <location>
        <begin position="286"/>
        <end position="407"/>
    </location>
</feature>
<evidence type="ECO:0000256" key="8">
    <source>
        <dbReference type="ARBA" id="ARBA00022692"/>
    </source>
</evidence>
<comment type="similarity">
    <text evidence="3">Belongs to the gasdermin family.</text>
</comment>
<gene>
    <name evidence="14" type="primary">GSDMD</name>
</gene>
<keyword evidence="15" id="KW-1185">Reference proteome</keyword>
<dbReference type="GO" id="GO:0005886">
    <property type="term" value="C:plasma membrane"/>
    <property type="evidence" value="ECO:0007669"/>
    <property type="project" value="UniProtKB-SubCell"/>
</dbReference>
<evidence type="ECO:0000256" key="6">
    <source>
        <dbReference type="ARBA" id="ARBA00022490"/>
    </source>
</evidence>
<comment type="subcellular location">
    <subcellularLocation>
        <location evidence="2">Cell membrane</location>
        <topology evidence="2">Multi-pass membrane protein</topology>
    </subcellularLocation>
    <subcellularLocation>
        <location evidence="1">Cytoplasm</location>
    </subcellularLocation>
</comment>
<dbReference type="GO" id="GO:0012501">
    <property type="term" value="P:programmed cell death"/>
    <property type="evidence" value="ECO:0007669"/>
    <property type="project" value="UniProtKB-KW"/>
</dbReference>
<organism evidence="14 15">
    <name type="scientific">Suricata suricatta</name>
    <name type="common">Meerkat</name>
    <dbReference type="NCBI Taxonomy" id="37032"/>
    <lineage>
        <taxon>Eukaryota</taxon>
        <taxon>Metazoa</taxon>
        <taxon>Chordata</taxon>
        <taxon>Craniata</taxon>
        <taxon>Vertebrata</taxon>
        <taxon>Euteleostomi</taxon>
        <taxon>Mammalia</taxon>
        <taxon>Eutheria</taxon>
        <taxon>Laurasiatheria</taxon>
        <taxon>Carnivora</taxon>
        <taxon>Feliformia</taxon>
        <taxon>Herpestidae</taxon>
        <taxon>Suricata</taxon>
    </lineage>
</organism>
<dbReference type="Proteomes" id="UP000472268">
    <property type="component" value="Chromosome 15"/>
</dbReference>
<dbReference type="InterPro" id="IPR041263">
    <property type="entry name" value="Gasdermin_PUB"/>
</dbReference>
<dbReference type="GO" id="GO:0042742">
    <property type="term" value="P:defense response to bacterium"/>
    <property type="evidence" value="ECO:0007669"/>
    <property type="project" value="TreeGrafter"/>
</dbReference>
<evidence type="ECO:0000259" key="12">
    <source>
        <dbReference type="Pfam" id="PF04598"/>
    </source>
</evidence>
<keyword evidence="11" id="KW-0449">Lipoprotein</keyword>
<keyword evidence="4" id="KW-1134">Transmembrane beta strand</keyword>
<dbReference type="PANTHER" id="PTHR16399:SF15">
    <property type="entry name" value="GASDERMIN-D"/>
    <property type="match status" value="1"/>
</dbReference>
<dbReference type="PANTHER" id="PTHR16399">
    <property type="entry name" value="GASDERMIN"/>
    <property type="match status" value="1"/>
</dbReference>
<evidence type="ECO:0000259" key="13">
    <source>
        <dbReference type="Pfam" id="PF17708"/>
    </source>
</evidence>
<feature type="domain" description="Gasdermin PUB" evidence="13">
    <location>
        <begin position="444"/>
        <end position="495"/>
    </location>
</feature>
<evidence type="ECO:0000256" key="10">
    <source>
        <dbReference type="ARBA" id="ARBA00023139"/>
    </source>
</evidence>
<dbReference type="Pfam" id="PF04598">
    <property type="entry name" value="Gasdermin"/>
    <property type="match status" value="1"/>
</dbReference>
<protein>
    <submittedName>
        <fullName evidence="14">Gasdermin D</fullName>
    </submittedName>
</protein>
<dbReference type="GO" id="GO:0001786">
    <property type="term" value="F:phosphatidylserine binding"/>
    <property type="evidence" value="ECO:0007669"/>
    <property type="project" value="TreeGrafter"/>
</dbReference>
<keyword evidence="6" id="KW-0963">Cytoplasm</keyword>
<keyword evidence="9" id="KW-0472">Membrane</keyword>
<evidence type="ECO:0000256" key="7">
    <source>
        <dbReference type="ARBA" id="ARBA00022590"/>
    </source>
</evidence>
<keyword evidence="8" id="KW-0812">Transmembrane</keyword>
<evidence type="ECO:0000256" key="9">
    <source>
        <dbReference type="ARBA" id="ARBA00023136"/>
    </source>
</evidence>
<evidence type="ECO:0000256" key="1">
    <source>
        <dbReference type="ARBA" id="ARBA00004496"/>
    </source>
</evidence>
<evidence type="ECO:0000313" key="15">
    <source>
        <dbReference type="Proteomes" id="UP000472268"/>
    </source>
</evidence>
<keyword evidence="7" id="KW-1210">Necrosis</keyword>
<sequence>MTPDCRTPEPSVPIRSMASVFESVAKSVVRELDPKGGLIPVDSLWSSSSFRPYCLLARKLSSSWFWKPRYQCLNLSIRDILEPDAPEPDVERDIPFHIKDCVDGELQVKVELKALGQGKLAGGAAASASARASVSALRLRVPPRAWEAMSKERRLRRPEHKILQQVQRCGRDLFVVTEVLQTQEDLEATRACKQEGSGQFSLPGALRMLGQGQGHLNQEKTVTIPSGSTLAFQAALLVIGPDWDRKPASGLLSHISLSYFKMRLPSASADIVSDGDIEDQMPVTEDFQGLQVEAKVHADGLKDLSRELCGQMLAGLGQALREEQALEALEEALEQGLCCGGPVPPDAPGGAILECLVSSSGEVEEELARPILYLVQALTGLSETQRVLLAEALETGDLSRQLQLVREHGREAGAGRGGAWAWGPKCWLLGVGPALAASPSALQVHSVLEQSSPWQERRAVSLPQELLGGSWDSEAPAWVLLEECHLELQEDVPQVSWRPEAQGRTCALYSCLALLVPL</sequence>
<dbReference type="GO" id="GO:0072559">
    <property type="term" value="C:NLRP3 inflammasome complex"/>
    <property type="evidence" value="ECO:0007669"/>
    <property type="project" value="TreeGrafter"/>
</dbReference>
<feature type="domain" description="Gasdermin pore forming" evidence="12">
    <location>
        <begin position="21"/>
        <end position="242"/>
    </location>
</feature>
<evidence type="ECO:0000256" key="11">
    <source>
        <dbReference type="ARBA" id="ARBA00023288"/>
    </source>
</evidence>
<dbReference type="GO" id="GO:0070269">
    <property type="term" value="P:pyroptotic inflammatory response"/>
    <property type="evidence" value="ECO:0007669"/>
    <property type="project" value="TreeGrafter"/>
</dbReference>
<proteinExistence type="inferred from homology"/>
<accession>A0A673UP13</accession>
<dbReference type="Ensembl" id="ENSSSUT00005026553.1">
    <property type="protein sequence ID" value="ENSSSUP00005023181.1"/>
    <property type="gene ID" value="ENSSSUG00005015145.1"/>
</dbReference>
<evidence type="ECO:0000256" key="5">
    <source>
        <dbReference type="ARBA" id="ARBA00022475"/>
    </source>
</evidence>
<reference evidence="14" key="2">
    <citation type="submission" date="2025-08" db="UniProtKB">
        <authorList>
            <consortium name="Ensembl"/>
        </authorList>
    </citation>
    <scope>IDENTIFICATION</scope>
</reference>
<dbReference type="OMA" id="WTLLEEC"/>